<proteinExistence type="predicted"/>
<keyword evidence="2" id="KW-0472">Membrane</keyword>
<evidence type="ECO:0000313" key="3">
    <source>
        <dbReference type="EMBL" id="ETW87971.1"/>
    </source>
</evidence>
<keyword evidence="2" id="KW-0812">Transmembrane</keyword>
<gene>
    <name evidence="3" type="ORF">X841_11415</name>
</gene>
<reference evidence="4" key="1">
    <citation type="submission" date="2013-12" db="EMBL/GenBank/DDBJ databases">
        <title>Genome sequences of Streptococcus thermophilus strains MTH17CL396 and M17PTZA496 isolated from Fontina cheese in Valle d'Aosta region (Italy).</title>
        <authorList>
            <person name="Treu L."/>
            <person name="Giacomini A."/>
            <person name="Corich V."/>
            <person name="Vendramin V."/>
            <person name="Bovo B."/>
        </authorList>
    </citation>
    <scope>NUCLEOTIDE SEQUENCE [LARGE SCALE GENOMIC DNA]</scope>
    <source>
        <strain evidence="4">M17PTZA496</strain>
    </source>
</reference>
<dbReference type="EMBL" id="AZJT01000074">
    <property type="protein sequence ID" value="ETW87971.1"/>
    <property type="molecule type" value="Genomic_DNA"/>
</dbReference>
<organism evidence="3 4">
    <name type="scientific">Streptococcus thermophilus M17PTZA496</name>
    <dbReference type="NCBI Taxonomy" id="1433289"/>
    <lineage>
        <taxon>Bacteria</taxon>
        <taxon>Bacillati</taxon>
        <taxon>Bacillota</taxon>
        <taxon>Bacilli</taxon>
        <taxon>Lactobacillales</taxon>
        <taxon>Streptococcaceae</taxon>
        <taxon>Streptococcus</taxon>
    </lineage>
</organism>
<evidence type="ECO:0000313" key="4">
    <source>
        <dbReference type="Proteomes" id="UP000024559"/>
    </source>
</evidence>
<dbReference type="AlphaFoldDB" id="A0A0E2PYW5"/>
<comment type="caution">
    <text evidence="3">The sequence shown here is derived from an EMBL/GenBank/DDBJ whole genome shotgun (WGS) entry which is preliminary data.</text>
</comment>
<feature type="region of interest" description="Disordered" evidence="1">
    <location>
        <begin position="38"/>
        <end position="71"/>
    </location>
</feature>
<feature type="transmembrane region" description="Helical" evidence="2">
    <location>
        <begin position="6"/>
        <end position="30"/>
    </location>
</feature>
<feature type="compositionally biased region" description="Low complexity" evidence="1">
    <location>
        <begin position="43"/>
        <end position="55"/>
    </location>
</feature>
<keyword evidence="2" id="KW-1133">Transmembrane helix</keyword>
<name>A0A0E2PYW5_STRTR</name>
<sequence length="71" mass="7832">MDNLFPSFHVFLTFLMCHLIDGVISFTISLQISNEIKNSKSAPPNINSPTPSPNSVEASETLRGEKLVEKV</sequence>
<dbReference type="HOGENOM" id="CLU_2738480_0_0_9"/>
<feature type="compositionally biased region" description="Basic and acidic residues" evidence="1">
    <location>
        <begin position="60"/>
        <end position="71"/>
    </location>
</feature>
<accession>A0A0E2PYW5</accession>
<protein>
    <submittedName>
        <fullName evidence="3">Uncharacterized protein</fullName>
    </submittedName>
</protein>
<evidence type="ECO:0000256" key="2">
    <source>
        <dbReference type="SAM" id="Phobius"/>
    </source>
</evidence>
<evidence type="ECO:0000256" key="1">
    <source>
        <dbReference type="SAM" id="MobiDB-lite"/>
    </source>
</evidence>
<dbReference type="Proteomes" id="UP000024559">
    <property type="component" value="Chromosome"/>
</dbReference>